<comment type="caution">
    <text evidence="2">The sequence shown here is derived from an EMBL/GenBank/DDBJ whole genome shotgun (WGS) entry which is preliminary data.</text>
</comment>
<sequence>MVATSGGYITTSCPKRGTDSSSPASPCPHCSLTVPKLFLPYGSNGGGPHPWLVAGGSEQGTAIAPTLPVAAPQPGGAPGGRCHPLVPPAPHGCQGLAVPGRRLVVQEEEGEGAGCGRVLLC</sequence>
<proteinExistence type="predicted"/>
<accession>A0A2P4S592</accession>
<evidence type="ECO:0000313" key="3">
    <source>
        <dbReference type="Proteomes" id="UP000237246"/>
    </source>
</evidence>
<reference evidence="2 3" key="1">
    <citation type="submission" date="2018-01" db="EMBL/GenBank/DDBJ databases">
        <title>Comparison of the Chinese Bamboo Partridge and Red Junglefowl genome sequences highlights the importance of demography in genome evolution.</title>
        <authorList>
            <person name="Tiley G.P."/>
            <person name="Kimball R.T."/>
            <person name="Braun E.L."/>
            <person name="Burleigh J.G."/>
        </authorList>
    </citation>
    <scope>NUCLEOTIDE SEQUENCE [LARGE SCALE GENOMIC DNA]</scope>
    <source>
        <strain evidence="2">RTK389</strain>
        <tissue evidence="2">Blood</tissue>
    </source>
</reference>
<keyword evidence="3" id="KW-1185">Reference proteome</keyword>
<evidence type="ECO:0000313" key="2">
    <source>
        <dbReference type="EMBL" id="POI19281.1"/>
    </source>
</evidence>
<evidence type="ECO:0000256" key="1">
    <source>
        <dbReference type="SAM" id="MobiDB-lite"/>
    </source>
</evidence>
<organism evidence="2 3">
    <name type="scientific">Bambusicola thoracicus</name>
    <name type="common">Chinese bamboo-partridge</name>
    <name type="synonym">Perdix thoracica</name>
    <dbReference type="NCBI Taxonomy" id="9083"/>
    <lineage>
        <taxon>Eukaryota</taxon>
        <taxon>Metazoa</taxon>
        <taxon>Chordata</taxon>
        <taxon>Craniata</taxon>
        <taxon>Vertebrata</taxon>
        <taxon>Euteleostomi</taxon>
        <taxon>Archelosauria</taxon>
        <taxon>Archosauria</taxon>
        <taxon>Dinosauria</taxon>
        <taxon>Saurischia</taxon>
        <taxon>Theropoda</taxon>
        <taxon>Coelurosauria</taxon>
        <taxon>Aves</taxon>
        <taxon>Neognathae</taxon>
        <taxon>Galloanserae</taxon>
        <taxon>Galliformes</taxon>
        <taxon>Phasianidae</taxon>
        <taxon>Perdicinae</taxon>
        <taxon>Bambusicola</taxon>
    </lineage>
</organism>
<dbReference type="EMBL" id="PPHD01105067">
    <property type="protein sequence ID" value="POI19281.1"/>
    <property type="molecule type" value="Genomic_DNA"/>
</dbReference>
<name>A0A2P4S592_BAMTH</name>
<gene>
    <name evidence="2" type="ORF">CIB84_016973</name>
</gene>
<dbReference type="AlphaFoldDB" id="A0A2P4S592"/>
<dbReference type="Proteomes" id="UP000237246">
    <property type="component" value="Unassembled WGS sequence"/>
</dbReference>
<feature type="region of interest" description="Disordered" evidence="1">
    <location>
        <begin position="1"/>
        <end position="27"/>
    </location>
</feature>
<protein>
    <submittedName>
        <fullName evidence="2">Uncharacterized protein</fullName>
    </submittedName>
</protein>